<evidence type="ECO:0000313" key="13">
    <source>
        <dbReference type="Proteomes" id="UP000075883"/>
    </source>
</evidence>
<evidence type="ECO:0000256" key="4">
    <source>
        <dbReference type="ARBA" id="ARBA00022490"/>
    </source>
</evidence>
<evidence type="ECO:0000256" key="7">
    <source>
        <dbReference type="ARBA" id="ARBA00023054"/>
    </source>
</evidence>
<keyword evidence="4" id="KW-0963">Cytoplasm</keyword>
<feature type="coiled-coil region" evidence="9">
    <location>
        <begin position="232"/>
        <end position="584"/>
    </location>
</feature>
<evidence type="ECO:0000256" key="10">
    <source>
        <dbReference type="SAM" id="MobiDB-lite"/>
    </source>
</evidence>
<evidence type="ECO:0000256" key="8">
    <source>
        <dbReference type="ARBA" id="ARBA00023212"/>
    </source>
</evidence>
<dbReference type="PROSITE" id="PS50245">
    <property type="entry name" value="CAP_GLY_2"/>
    <property type="match status" value="1"/>
</dbReference>
<comment type="similarity">
    <text evidence="2">Belongs to the dynactin 150 kDa subunit family.</text>
</comment>
<feature type="compositionally biased region" description="Polar residues" evidence="10">
    <location>
        <begin position="110"/>
        <end position="151"/>
    </location>
</feature>
<dbReference type="PANTHER" id="PTHR18916:SF91">
    <property type="entry name" value="DYNACTIN SUBUNIT 1"/>
    <property type="match status" value="1"/>
</dbReference>
<feature type="domain" description="CAP-Gly" evidence="11">
    <location>
        <begin position="27"/>
        <end position="69"/>
    </location>
</feature>
<dbReference type="InterPro" id="IPR022157">
    <property type="entry name" value="Dynactin"/>
</dbReference>
<dbReference type="PANTHER" id="PTHR18916">
    <property type="entry name" value="DYNACTIN 1-RELATED MICROTUBULE-BINDING"/>
    <property type="match status" value="1"/>
</dbReference>
<dbReference type="EnsemblMetazoa" id="ACUA021529-RA">
    <property type="protein sequence ID" value="ACUA021529-PA"/>
    <property type="gene ID" value="ACUA021529"/>
</dbReference>
<evidence type="ECO:0000313" key="12">
    <source>
        <dbReference type="EnsemblMetazoa" id="ACUA021529-PA"/>
    </source>
</evidence>
<dbReference type="Gene3D" id="2.30.30.190">
    <property type="entry name" value="CAP Gly-rich-like domain"/>
    <property type="match status" value="1"/>
</dbReference>
<evidence type="ECO:0000256" key="9">
    <source>
        <dbReference type="SAM" id="Coils"/>
    </source>
</evidence>
<dbReference type="PROSITE" id="PS00845">
    <property type="entry name" value="CAP_GLY_1"/>
    <property type="match status" value="1"/>
</dbReference>
<evidence type="ECO:0000256" key="1">
    <source>
        <dbReference type="ARBA" id="ARBA00004245"/>
    </source>
</evidence>
<keyword evidence="5" id="KW-0493">Microtubule</keyword>
<dbReference type="STRING" id="139723.A0A182MM21"/>
<sequence length="1256" mass="141887">MAEKYLKIGQRVELTGKEVRGTIAYVGMTSFAVGKWVGVILDEAKGKNNGSIKGHQYFSCEENCGMFVRPTQLVFIDDAGNPIEDAQTPEEKPRSRLSSAGSVRSLASMPGSTQTFTAKPTASRMSLNRSTSSLGSKTQLTSPGSERASGQSSIPTPVSSIPTMVKPDRHEPLQRSHMSPPESLQTSKRASFVETGFVETLKPQFTPGQPLISPSPAPTPAPGSSTEDRIHILQLQQELDEMRKLNSDLSEKLETLKQRRAEDRERLREFDKMKTQYEQLVEFKSKIMDAHSMLQRDLQRAKQEAKDAIEARDLHSEEMSELAENVELITLDKEMAEEKADTLALELETAKERIEELTLDLEILKTEMQEKLGTSGTAGAGVIGADGSAVASTYEFKQLEQQNARLRETLVRLRDLSAHEKHEIQKLEKELDTKKSEVTELQRTKEKFSAKIDELEAQLSDLQEQVDAALGAEEMVEQLAEKKMELEDKVKSLQEEVAELEALEEVHEQLVESNHELEMDMREELDMAHAAKREAMREKDAALETIVDRDQTILKFRELVQRLNEQCQELRERLSHESSKQQQQQQSKDTALITETIDFKQMFAESKAFTRAIDLQLRQIELTQANEHVRYLSAFMPDVFMARGGDHDAILVILLVSRIVFKSGIIVSQARERFGSVPQMDRAAILTGHEVAQFGFRSRLLHHVHNLQSIMHQFLFSMTGCKADTLLKIGAALPEMQAQEKMVDEIVDLLKANQLDENSSTDNLEKCVTFFNAMYVVLLTGEDLVNETQIVRDCTASIGAACDSIANDSNIIKILIKPGDETSDSGLLLQYILQNVENIRQQLKLVKRRLPQDVAITKCNLSMNTLRNLKRTAEALNKVMSVMFYATRQCLQLVTLDPETETSVPHDKLWEILSNGCEKVYEQDDLGPSQNVRNVLSAASTDMGQLAQYLLDHEYEIVSATNTAKPEEKPVAPIILRAQAVKKQLEETKTLTATLENREAEIRQLKLAAKLKQNELSEMQIRKDLAEKKLSVLQQDHETNTTRLQKQYEEVCAKLKQKEKEFEETMDHLQSDIDSLESEKSSLRDKLKSFSSRKVDLKTTTALDISASSPYIAQELSLLKRAFKDERTERLKVQANEYRKILAGLEPLHVPQPKDERIQELEQKITRVKHDLIMSLVKGAEIPSTHTVHGSVSKSILDHENHQKQQQTQIRAKAEQLACDVMQEYLNRKPHRAAKADFATFPSNELSAAFRVNVRV</sequence>
<evidence type="ECO:0000256" key="3">
    <source>
        <dbReference type="ARBA" id="ARBA00016574"/>
    </source>
</evidence>
<dbReference type="VEuPathDB" id="VectorBase:ACUA021529"/>
<dbReference type="InterPro" id="IPR036859">
    <property type="entry name" value="CAP-Gly_dom_sf"/>
</dbReference>
<evidence type="ECO:0000259" key="11">
    <source>
        <dbReference type="PROSITE" id="PS50245"/>
    </source>
</evidence>
<dbReference type="EMBL" id="AXCM01001304">
    <property type="status" value="NOT_ANNOTATED_CDS"/>
    <property type="molecule type" value="Genomic_DNA"/>
</dbReference>
<accession>A0A182MM21</accession>
<evidence type="ECO:0000256" key="5">
    <source>
        <dbReference type="ARBA" id="ARBA00022701"/>
    </source>
</evidence>
<dbReference type="Pfam" id="PF01302">
    <property type="entry name" value="CAP_GLY"/>
    <property type="match status" value="1"/>
</dbReference>
<reference evidence="12" key="2">
    <citation type="submission" date="2020-05" db="UniProtKB">
        <authorList>
            <consortium name="EnsemblMetazoa"/>
        </authorList>
    </citation>
    <scope>IDENTIFICATION</scope>
    <source>
        <strain evidence="12">A-37</strain>
    </source>
</reference>
<feature type="region of interest" description="Disordered" evidence="10">
    <location>
        <begin position="205"/>
        <end position="226"/>
    </location>
</feature>
<comment type="subcellular location">
    <subcellularLocation>
        <location evidence="1">Cytoplasm</location>
        <location evidence="1">Cytoskeleton</location>
    </subcellularLocation>
</comment>
<feature type="coiled-coil region" evidence="9">
    <location>
        <begin position="978"/>
        <end position="1093"/>
    </location>
</feature>
<evidence type="ECO:0000256" key="6">
    <source>
        <dbReference type="ARBA" id="ARBA00023017"/>
    </source>
</evidence>
<dbReference type="AlphaFoldDB" id="A0A182MM21"/>
<dbReference type="SMART" id="SM01052">
    <property type="entry name" value="CAP_GLY"/>
    <property type="match status" value="1"/>
</dbReference>
<evidence type="ECO:0000256" key="2">
    <source>
        <dbReference type="ARBA" id="ARBA00011010"/>
    </source>
</evidence>
<dbReference type="Proteomes" id="UP000075883">
    <property type="component" value="Unassembled WGS sequence"/>
</dbReference>
<protein>
    <recommendedName>
        <fullName evidence="3">Dynactin subunit 1</fullName>
    </recommendedName>
</protein>
<dbReference type="SUPFAM" id="SSF74924">
    <property type="entry name" value="Cap-Gly domain"/>
    <property type="match status" value="1"/>
</dbReference>
<dbReference type="Pfam" id="PF12455">
    <property type="entry name" value="Dynactin"/>
    <property type="match status" value="1"/>
</dbReference>
<keyword evidence="8" id="KW-0206">Cytoskeleton</keyword>
<feature type="region of interest" description="Disordered" evidence="10">
    <location>
        <begin position="82"/>
        <end position="188"/>
    </location>
</feature>
<proteinExistence type="inferred from homology"/>
<dbReference type="InterPro" id="IPR000938">
    <property type="entry name" value="CAP-Gly_domain"/>
</dbReference>
<keyword evidence="6" id="KW-0243">Dynein</keyword>
<feature type="compositionally biased region" description="Low complexity" evidence="10">
    <location>
        <begin position="152"/>
        <end position="163"/>
    </location>
</feature>
<keyword evidence="13" id="KW-1185">Reference proteome</keyword>
<dbReference type="GO" id="GO:0030286">
    <property type="term" value="C:dynein complex"/>
    <property type="evidence" value="ECO:0007669"/>
    <property type="project" value="UniProtKB-KW"/>
</dbReference>
<keyword evidence="7 9" id="KW-0175">Coiled coil</keyword>
<reference evidence="13" key="1">
    <citation type="submission" date="2013-09" db="EMBL/GenBank/DDBJ databases">
        <title>The Genome Sequence of Anopheles culicifacies species A.</title>
        <authorList>
            <consortium name="The Broad Institute Genomics Platform"/>
            <person name="Neafsey D.E."/>
            <person name="Besansky N."/>
            <person name="Howell P."/>
            <person name="Walton C."/>
            <person name="Young S.K."/>
            <person name="Zeng Q."/>
            <person name="Gargeya S."/>
            <person name="Fitzgerald M."/>
            <person name="Haas B."/>
            <person name="Abouelleil A."/>
            <person name="Allen A.W."/>
            <person name="Alvarado L."/>
            <person name="Arachchi H.M."/>
            <person name="Berlin A.M."/>
            <person name="Chapman S.B."/>
            <person name="Gainer-Dewar J."/>
            <person name="Goldberg J."/>
            <person name="Griggs A."/>
            <person name="Gujja S."/>
            <person name="Hansen M."/>
            <person name="Howarth C."/>
            <person name="Imamovic A."/>
            <person name="Ireland A."/>
            <person name="Larimer J."/>
            <person name="McCowan C."/>
            <person name="Murphy C."/>
            <person name="Pearson M."/>
            <person name="Poon T.W."/>
            <person name="Priest M."/>
            <person name="Roberts A."/>
            <person name="Saif S."/>
            <person name="Shea T."/>
            <person name="Sisk P."/>
            <person name="Sykes S."/>
            <person name="Wortman J."/>
            <person name="Nusbaum C."/>
            <person name="Birren B."/>
        </authorList>
    </citation>
    <scope>NUCLEOTIDE SEQUENCE [LARGE SCALE GENOMIC DNA]</scope>
    <source>
        <strain evidence="13">A-37</strain>
    </source>
</reference>
<organism evidence="12 13">
    <name type="scientific">Anopheles culicifacies</name>
    <dbReference type="NCBI Taxonomy" id="139723"/>
    <lineage>
        <taxon>Eukaryota</taxon>
        <taxon>Metazoa</taxon>
        <taxon>Ecdysozoa</taxon>
        <taxon>Arthropoda</taxon>
        <taxon>Hexapoda</taxon>
        <taxon>Insecta</taxon>
        <taxon>Pterygota</taxon>
        <taxon>Neoptera</taxon>
        <taxon>Endopterygota</taxon>
        <taxon>Diptera</taxon>
        <taxon>Nematocera</taxon>
        <taxon>Culicoidea</taxon>
        <taxon>Culicidae</taxon>
        <taxon>Anophelinae</taxon>
        <taxon>Anopheles</taxon>
        <taxon>culicifacies species complex</taxon>
    </lineage>
</organism>
<name>A0A182MM21_9DIPT</name>
<dbReference type="GO" id="GO:0005874">
    <property type="term" value="C:microtubule"/>
    <property type="evidence" value="ECO:0007669"/>
    <property type="project" value="UniProtKB-KW"/>
</dbReference>